<reference evidence="2 3" key="1">
    <citation type="submission" date="2019-02" db="EMBL/GenBank/DDBJ databases">
        <title>Opniocepnalus argus genome.</title>
        <authorList>
            <person name="Zhou C."/>
            <person name="Xiao S."/>
        </authorList>
    </citation>
    <scope>NUCLEOTIDE SEQUENCE [LARGE SCALE GENOMIC DNA]</scope>
    <source>
        <strain evidence="2">OARG1902GOOAL</strain>
        <tissue evidence="2">Muscle</tissue>
    </source>
</reference>
<dbReference type="GO" id="GO:0050862">
    <property type="term" value="P:positive regulation of T cell receptor signaling pathway"/>
    <property type="evidence" value="ECO:0007669"/>
    <property type="project" value="TreeGrafter"/>
</dbReference>
<feature type="region of interest" description="Disordered" evidence="1">
    <location>
        <begin position="201"/>
        <end position="242"/>
    </location>
</feature>
<proteinExistence type="predicted"/>
<protein>
    <submittedName>
        <fullName evidence="2">Uncharacterized protein</fullName>
    </submittedName>
</protein>
<dbReference type="GO" id="GO:0042101">
    <property type="term" value="C:T cell receptor complex"/>
    <property type="evidence" value="ECO:0007669"/>
    <property type="project" value="TreeGrafter"/>
</dbReference>
<reference evidence="3" key="2">
    <citation type="submission" date="2019-02" db="EMBL/GenBank/DDBJ databases">
        <title>Opniocepnalus argus Var Kimnra genome.</title>
        <authorList>
            <person name="Zhou C."/>
            <person name="Xiao S."/>
        </authorList>
    </citation>
    <scope>NUCLEOTIDE SEQUENCE [LARGE SCALE GENOMIC DNA]</scope>
</reference>
<gene>
    <name evidence="2" type="ORF">EXN66_Car021554</name>
</gene>
<dbReference type="AlphaFoldDB" id="A0A6G1QU91"/>
<dbReference type="InterPro" id="IPR020399">
    <property type="entry name" value="T-cell_rcpt-assoc_TM_adapter-1"/>
</dbReference>
<dbReference type="Proteomes" id="UP000503349">
    <property type="component" value="Chromosome 22"/>
</dbReference>
<dbReference type="PANTHER" id="PTHR15951:SF2">
    <property type="entry name" value="T-CELL RECEPTOR-ASSOCIATED TRANSMEMBRANE ADAPTER 1"/>
    <property type="match status" value="1"/>
</dbReference>
<evidence type="ECO:0000313" key="2">
    <source>
        <dbReference type="EMBL" id="KAF3705863.1"/>
    </source>
</evidence>
<keyword evidence="3" id="KW-1185">Reference proteome</keyword>
<evidence type="ECO:0000313" key="3">
    <source>
        <dbReference type="Proteomes" id="UP000503349"/>
    </source>
</evidence>
<evidence type="ECO:0000256" key="1">
    <source>
        <dbReference type="SAM" id="MobiDB-lite"/>
    </source>
</evidence>
<name>A0A6G1QU91_CHAAH</name>
<organism evidence="2 3">
    <name type="scientific">Channa argus</name>
    <name type="common">Northern snakehead</name>
    <name type="synonym">Ophicephalus argus</name>
    <dbReference type="NCBI Taxonomy" id="215402"/>
    <lineage>
        <taxon>Eukaryota</taxon>
        <taxon>Metazoa</taxon>
        <taxon>Chordata</taxon>
        <taxon>Craniata</taxon>
        <taxon>Vertebrata</taxon>
        <taxon>Euteleostomi</taxon>
        <taxon>Actinopterygii</taxon>
        <taxon>Neopterygii</taxon>
        <taxon>Teleostei</taxon>
        <taxon>Neoteleostei</taxon>
        <taxon>Acanthomorphata</taxon>
        <taxon>Anabantaria</taxon>
        <taxon>Anabantiformes</taxon>
        <taxon>Channoidei</taxon>
        <taxon>Channidae</taxon>
        <taxon>Channa</taxon>
    </lineage>
</organism>
<accession>A0A6G1QU91</accession>
<dbReference type="EMBL" id="CM015733">
    <property type="protein sequence ID" value="KAF3705863.1"/>
    <property type="molecule type" value="Genomic_DNA"/>
</dbReference>
<dbReference type="GO" id="GO:0001920">
    <property type="term" value="P:negative regulation of receptor recycling"/>
    <property type="evidence" value="ECO:0007669"/>
    <property type="project" value="TreeGrafter"/>
</dbReference>
<dbReference type="PANTHER" id="PTHR15951">
    <property type="entry name" value="T-CELL RECEPTOR-ASSOCIATED TRANSMEMBRANE ADAPTER 1"/>
    <property type="match status" value="1"/>
</dbReference>
<sequence length="268" mass="30885">MSSKECQVELVGLVLLSLTLLISMCLNVVFCFRRRDTLCRDTYDCCYSHNIKGEGLSQGEGQYFHDLNHHENQENPHNHEQQENPIYGNITIDRRVSSEICYEMMTKQQTRGPMKPSHRDLNYASLDLKVAKKRRKHHYQQSQAQGNNNCQDQLPAHSTISIHDFLEVDEDMDAHLPPRDTSTMVSHSSIYLNSQQIAQEAEEMERGWEGIRRQESGGSIEWEARQESEEREDTQSDGNRTACAQLLDDIHSGTDNFSSFNHDSDHQD</sequence>
<feature type="compositionally biased region" description="Basic and acidic residues" evidence="1">
    <location>
        <begin position="204"/>
        <end position="215"/>
    </location>
</feature>